<proteinExistence type="predicted"/>
<sequence>MGYNAYTAFVSSFSTTNVTFGGHIDATPYRSIQSHADNTRISLSRVADKSRLQSTLYAENSGEVGKRKIFSSRKKKRSTKRTKKSVKEEKSDTAEESTVSPEEPSEDETRDVADTSQSDSKDNVYALFVTADQQDQLPSLGIPEAGQNKGAEADKEFDSGDADAPSETKEQADELPDEAENEDDKVEISKRRLHFLETLFSDQQQLNARQIVSLFYHLLGSVNNELIGMFGNLTDEEPRSTHDGAASSENAKDGEVGPSSKASTDDQDNPLSADGENPPTETTEEAMYDKLKWPFEMTGEGAEGSSDKDDAYVEETHWGEYLSKDSTLTSREVRQLKHLQMLTRHEKDKLLKHTDHSKSVSALFIPSQPITIEEHNEQSSNEEAVTSKALGGDEGSPVDTVIEKVGEREVETASNVPFTVDDTQYEPFLVDYSEPSKNSGANTVDRFIVSIPKSTRAMNNKTDVKLAKDGETIDFDIPVTMFSLNRGFLGTLYNKYLRPSLISSIEAAFNVKLRAPCGIMDLKRLDLNVIANPNPDDLAIDRDELRKYLRNVVLHSRLDQGERDIIEYEGVSTELSQKTRQKVAMLLKWMKDEVFLRGCITLLTTLLGRHPTIEELAFSLGHDDPQRLDQALDICASYTQNAFDGLTIPISELIILKLEKDWGIERKHKGKDLVIIDPHMSRTQGIVDSFLWRRMCSIHLNTLTSMGSKTLSQLYGSALSTAKNDVLKARLPEHMPMGKYRLAHRAKRVQQDLIALRDRVIAEIQMSIKNGLEWPDRFYKDDPFVQRVIAIERAYFNYADDAIKNSAREMEHERILREEMESRINASWENISEALEGLNVYEIGTAGMNIRDERPNPYPGSQKSNRKRDPTYSQLESDDEDDDDAIVPWTKEYMRDTVLRKSLRMLANEALDDRVARFLFMARLELFTHGSWNDEEIAQTLGLSSTEILNFIFYAAKAHCQEYEVWRIKLKLPPYVDETKSCPGLLSSLNIKPNLMPHHVEAALEKSRKISSEGSKSTSGSSVQTLYPLRPSMKDRYKRLRAIKPRMGSMKDSLLNQSKTLDQMQKTMMKSPLYYLLDSFKET</sequence>
<comment type="caution">
    <text evidence="2">The sequence shown here is derived from an EMBL/GenBank/DDBJ whole genome shotgun (WGS) entry which is preliminary data.</text>
</comment>
<keyword evidence="3" id="KW-1185">Reference proteome</keyword>
<feature type="region of interest" description="Disordered" evidence="1">
    <location>
        <begin position="68"/>
        <end position="120"/>
    </location>
</feature>
<feature type="compositionally biased region" description="Basic residues" evidence="1">
    <location>
        <begin position="68"/>
        <end position="84"/>
    </location>
</feature>
<dbReference type="AlphaFoldDB" id="A0AAD8PE91"/>
<feature type="region of interest" description="Disordered" evidence="1">
    <location>
        <begin position="135"/>
        <end position="185"/>
    </location>
</feature>
<gene>
    <name evidence="2" type="ORF">BgAZ_203970</name>
</gene>
<feature type="compositionally biased region" description="Acidic residues" evidence="1">
    <location>
        <begin position="173"/>
        <end position="185"/>
    </location>
</feature>
<evidence type="ECO:0000313" key="3">
    <source>
        <dbReference type="Proteomes" id="UP001230268"/>
    </source>
</evidence>
<accession>A0AAD8PE91</accession>
<feature type="region of interest" description="Disordered" evidence="1">
    <location>
        <begin position="234"/>
        <end position="283"/>
    </location>
</feature>
<evidence type="ECO:0000313" key="2">
    <source>
        <dbReference type="EMBL" id="KAK1443521.1"/>
    </source>
</evidence>
<dbReference type="Proteomes" id="UP001230268">
    <property type="component" value="Unassembled WGS sequence"/>
</dbReference>
<name>A0AAD8PE91_BABGI</name>
<organism evidence="2 3">
    <name type="scientific">Babesia gibsoni</name>
    <dbReference type="NCBI Taxonomy" id="33632"/>
    <lineage>
        <taxon>Eukaryota</taxon>
        <taxon>Sar</taxon>
        <taxon>Alveolata</taxon>
        <taxon>Apicomplexa</taxon>
        <taxon>Aconoidasida</taxon>
        <taxon>Piroplasmida</taxon>
        <taxon>Babesiidae</taxon>
        <taxon>Babesia</taxon>
    </lineage>
</organism>
<dbReference type="EMBL" id="JAVEPI010000002">
    <property type="protein sequence ID" value="KAK1443521.1"/>
    <property type="molecule type" value="Genomic_DNA"/>
</dbReference>
<reference evidence="2" key="1">
    <citation type="submission" date="2023-08" db="EMBL/GenBank/DDBJ databases">
        <title>Draft sequence of the Babesia gibsoni genome.</title>
        <authorList>
            <person name="Yamagishi J.Y."/>
            <person name="Xuan X.X."/>
        </authorList>
    </citation>
    <scope>NUCLEOTIDE SEQUENCE</scope>
    <source>
        <strain evidence="2">Azabu</strain>
    </source>
</reference>
<feature type="region of interest" description="Disordered" evidence="1">
    <location>
        <begin position="374"/>
        <end position="397"/>
    </location>
</feature>
<feature type="region of interest" description="Disordered" evidence="1">
    <location>
        <begin position="1006"/>
        <end position="1026"/>
    </location>
</feature>
<feature type="region of interest" description="Disordered" evidence="1">
    <location>
        <begin position="849"/>
        <end position="883"/>
    </location>
</feature>
<protein>
    <submittedName>
        <fullName evidence="2">Uncharacterized protein</fullName>
    </submittedName>
</protein>
<feature type="compositionally biased region" description="Low complexity" evidence="1">
    <location>
        <begin position="1012"/>
        <end position="1022"/>
    </location>
</feature>
<evidence type="ECO:0000256" key="1">
    <source>
        <dbReference type="SAM" id="MobiDB-lite"/>
    </source>
</evidence>